<dbReference type="InterPro" id="IPR013783">
    <property type="entry name" value="Ig-like_fold"/>
</dbReference>
<dbReference type="AlphaFoldDB" id="K1QKE1"/>
<dbReference type="Pfam" id="PF01833">
    <property type="entry name" value="TIG"/>
    <property type="match status" value="2"/>
</dbReference>
<feature type="region of interest" description="Disordered" evidence="1">
    <location>
        <begin position="186"/>
        <end position="212"/>
    </location>
</feature>
<dbReference type="InParanoid" id="K1QKE1"/>
<dbReference type="GO" id="GO:0017154">
    <property type="term" value="F:semaphorin receptor activity"/>
    <property type="evidence" value="ECO:0007669"/>
    <property type="project" value="InterPro"/>
</dbReference>
<dbReference type="GO" id="GO:0030334">
    <property type="term" value="P:regulation of cell migration"/>
    <property type="evidence" value="ECO:0007669"/>
    <property type="project" value="TreeGrafter"/>
</dbReference>
<reference evidence="2" key="1">
    <citation type="journal article" date="2012" name="Nature">
        <title>The oyster genome reveals stress adaptation and complexity of shell formation.</title>
        <authorList>
            <person name="Zhang G."/>
            <person name="Fang X."/>
            <person name="Guo X."/>
            <person name="Li L."/>
            <person name="Luo R."/>
            <person name="Xu F."/>
            <person name="Yang P."/>
            <person name="Zhang L."/>
            <person name="Wang X."/>
            <person name="Qi H."/>
            <person name="Xiong Z."/>
            <person name="Que H."/>
            <person name="Xie Y."/>
            <person name="Holland P.W."/>
            <person name="Paps J."/>
            <person name="Zhu Y."/>
            <person name="Wu F."/>
            <person name="Chen Y."/>
            <person name="Wang J."/>
            <person name="Peng C."/>
            <person name="Meng J."/>
            <person name="Yang L."/>
            <person name="Liu J."/>
            <person name="Wen B."/>
            <person name="Zhang N."/>
            <person name="Huang Z."/>
            <person name="Zhu Q."/>
            <person name="Feng Y."/>
            <person name="Mount A."/>
            <person name="Hedgecock D."/>
            <person name="Xu Z."/>
            <person name="Liu Y."/>
            <person name="Domazet-Loso T."/>
            <person name="Du Y."/>
            <person name="Sun X."/>
            <person name="Zhang S."/>
            <person name="Liu B."/>
            <person name="Cheng P."/>
            <person name="Jiang X."/>
            <person name="Li J."/>
            <person name="Fan D."/>
            <person name="Wang W."/>
            <person name="Fu W."/>
            <person name="Wang T."/>
            <person name="Wang B."/>
            <person name="Zhang J."/>
            <person name="Peng Z."/>
            <person name="Li Y."/>
            <person name="Li N."/>
            <person name="Wang J."/>
            <person name="Chen M."/>
            <person name="He Y."/>
            <person name="Tan F."/>
            <person name="Song X."/>
            <person name="Zheng Q."/>
            <person name="Huang R."/>
            <person name="Yang H."/>
            <person name="Du X."/>
            <person name="Chen L."/>
            <person name="Yang M."/>
            <person name="Gaffney P.M."/>
            <person name="Wang S."/>
            <person name="Luo L."/>
            <person name="She Z."/>
            <person name="Ming Y."/>
            <person name="Huang W."/>
            <person name="Zhang S."/>
            <person name="Huang B."/>
            <person name="Zhang Y."/>
            <person name="Qu T."/>
            <person name="Ni P."/>
            <person name="Miao G."/>
            <person name="Wang J."/>
            <person name="Wang Q."/>
            <person name="Steinberg C.E."/>
            <person name="Wang H."/>
            <person name="Li N."/>
            <person name="Qian L."/>
            <person name="Zhang G."/>
            <person name="Li Y."/>
            <person name="Yang H."/>
            <person name="Liu X."/>
            <person name="Wang J."/>
            <person name="Yin Y."/>
            <person name="Wang J."/>
        </authorList>
    </citation>
    <scope>NUCLEOTIDE SEQUENCE [LARGE SCALE GENOMIC DNA]</scope>
    <source>
        <strain evidence="2">05x7-T-G4-1.051#20</strain>
    </source>
</reference>
<dbReference type="PANTHER" id="PTHR22625:SF70">
    <property type="entry name" value="PLEXIN A, ISOFORM A"/>
    <property type="match status" value="1"/>
</dbReference>
<dbReference type="Gene3D" id="2.60.40.10">
    <property type="entry name" value="Immunoglobulins"/>
    <property type="match status" value="2"/>
</dbReference>
<protein>
    <submittedName>
        <fullName evidence="2">Plexin-B2</fullName>
    </submittedName>
</protein>
<gene>
    <name evidence="2" type="ORF">CGI_10000904</name>
</gene>
<dbReference type="EMBL" id="JH818759">
    <property type="protein sequence ID" value="EKC29315.1"/>
    <property type="molecule type" value="Genomic_DNA"/>
</dbReference>
<dbReference type="SMART" id="SM00429">
    <property type="entry name" value="IPT"/>
    <property type="match status" value="1"/>
</dbReference>
<evidence type="ECO:0000256" key="1">
    <source>
        <dbReference type="SAM" id="MobiDB-lite"/>
    </source>
</evidence>
<dbReference type="InterPro" id="IPR014756">
    <property type="entry name" value="Ig_E-set"/>
</dbReference>
<dbReference type="InterPro" id="IPR002909">
    <property type="entry name" value="IPT_dom"/>
</dbReference>
<dbReference type="PANTHER" id="PTHR22625">
    <property type="entry name" value="PLEXIN"/>
    <property type="match status" value="1"/>
</dbReference>
<dbReference type="HOGENOM" id="CLU_1176422_0_0_1"/>
<dbReference type="InterPro" id="IPR031148">
    <property type="entry name" value="Plexin"/>
</dbReference>
<dbReference type="SUPFAM" id="SSF81296">
    <property type="entry name" value="E set domains"/>
    <property type="match status" value="2"/>
</dbReference>
<proteinExistence type="predicted"/>
<sequence>MGYECQWCQSTGCVDIDNAQCRQTETCGKPVVTKISPTDGPPEGGTVVTLEGFNFGVQSIVTVTVAGVPCNTMPKITSIYPNQGILSGGRTIILIGTNLNIGNMEIRNLSLDGNITCKSKGANDTGMYKLKVTFDTNTEVDSSLQFEYLPDPIIRSTEPAELKSINSFLLIKYGDKYAFLIQNSKKTGSTSTHGNHESNRRGHKWSSQKEDRFDRDRKSSLRTVCFKILDKTENCA</sequence>
<name>K1QKE1_MAGGI</name>
<dbReference type="GO" id="GO:0002116">
    <property type="term" value="C:semaphorin receptor complex"/>
    <property type="evidence" value="ECO:0007669"/>
    <property type="project" value="TreeGrafter"/>
</dbReference>
<evidence type="ECO:0000313" key="2">
    <source>
        <dbReference type="EMBL" id="EKC29315.1"/>
    </source>
</evidence>
<dbReference type="GO" id="GO:0005886">
    <property type="term" value="C:plasma membrane"/>
    <property type="evidence" value="ECO:0007669"/>
    <property type="project" value="TreeGrafter"/>
</dbReference>
<organism evidence="2">
    <name type="scientific">Magallana gigas</name>
    <name type="common">Pacific oyster</name>
    <name type="synonym">Crassostrea gigas</name>
    <dbReference type="NCBI Taxonomy" id="29159"/>
    <lineage>
        <taxon>Eukaryota</taxon>
        <taxon>Metazoa</taxon>
        <taxon>Spiralia</taxon>
        <taxon>Lophotrochozoa</taxon>
        <taxon>Mollusca</taxon>
        <taxon>Bivalvia</taxon>
        <taxon>Autobranchia</taxon>
        <taxon>Pteriomorphia</taxon>
        <taxon>Ostreida</taxon>
        <taxon>Ostreoidea</taxon>
        <taxon>Ostreidae</taxon>
        <taxon>Magallana</taxon>
    </lineage>
</organism>
<accession>K1QKE1</accession>